<keyword evidence="3" id="KW-1185">Reference proteome</keyword>
<feature type="domain" description="LexA repressor DNA-binding" evidence="1">
    <location>
        <begin position="3"/>
        <end position="59"/>
    </location>
</feature>
<dbReference type="InterPro" id="IPR006199">
    <property type="entry name" value="LexA_DNA-bd_dom"/>
</dbReference>
<dbReference type="Gene3D" id="1.10.10.10">
    <property type="entry name" value="Winged helix-like DNA-binding domain superfamily/Winged helix DNA-binding domain"/>
    <property type="match status" value="1"/>
</dbReference>
<reference evidence="2 3" key="1">
    <citation type="submission" date="2021-06" db="EMBL/GenBank/DDBJ databases">
        <title>Description of novel taxa of the family Lachnospiraceae.</title>
        <authorList>
            <person name="Chaplin A.V."/>
            <person name="Sokolova S.R."/>
            <person name="Pikina A.P."/>
            <person name="Korzhanova M."/>
            <person name="Belova V."/>
            <person name="Korostin D."/>
            <person name="Efimov B.A."/>
        </authorList>
    </citation>
    <scope>NUCLEOTIDE SEQUENCE [LARGE SCALE GENOMIC DNA]</scope>
    <source>
        <strain evidence="2 3">ASD4241</strain>
    </source>
</reference>
<sequence length="71" mass="8264">MRQDILKRIIGYIQTYGYPPTTREIGDMVCLDSTSSVYNHLQRMRDEGMIDFLDGQPRTITVPGYKYTKTD</sequence>
<dbReference type="EMBL" id="JAHQCX010000001">
    <property type="protein sequence ID" value="MBU9724423.1"/>
    <property type="molecule type" value="Genomic_DNA"/>
</dbReference>
<evidence type="ECO:0000313" key="3">
    <source>
        <dbReference type="Proteomes" id="UP001314681"/>
    </source>
</evidence>
<dbReference type="InterPro" id="IPR036388">
    <property type="entry name" value="WH-like_DNA-bd_sf"/>
</dbReference>
<dbReference type="Pfam" id="PF01726">
    <property type="entry name" value="LexA_DNA_bind"/>
    <property type="match status" value="1"/>
</dbReference>
<evidence type="ECO:0000259" key="1">
    <source>
        <dbReference type="Pfam" id="PF01726"/>
    </source>
</evidence>
<evidence type="ECO:0000313" key="2">
    <source>
        <dbReference type="EMBL" id="MBU9724423.1"/>
    </source>
</evidence>
<organism evidence="2 3">
    <name type="scientific">Diplocloster modestus</name>
    <dbReference type="NCBI Taxonomy" id="2850322"/>
    <lineage>
        <taxon>Bacteria</taxon>
        <taxon>Bacillati</taxon>
        <taxon>Bacillota</taxon>
        <taxon>Clostridia</taxon>
        <taxon>Lachnospirales</taxon>
        <taxon>Lachnospiraceae</taxon>
        <taxon>Diplocloster</taxon>
    </lineage>
</organism>
<protein>
    <recommendedName>
        <fullName evidence="1">LexA repressor DNA-binding domain-containing protein</fullName>
    </recommendedName>
</protein>
<dbReference type="InterPro" id="IPR036390">
    <property type="entry name" value="WH_DNA-bd_sf"/>
</dbReference>
<gene>
    <name evidence="2" type="ORF">KTH90_00195</name>
</gene>
<name>A0ABS6K0Q0_9FIRM</name>
<accession>A0ABS6K0Q0</accession>
<dbReference type="SUPFAM" id="SSF46785">
    <property type="entry name" value="Winged helix' DNA-binding domain"/>
    <property type="match status" value="1"/>
</dbReference>
<comment type="caution">
    <text evidence="2">The sequence shown here is derived from an EMBL/GenBank/DDBJ whole genome shotgun (WGS) entry which is preliminary data.</text>
</comment>
<dbReference type="Proteomes" id="UP001314681">
    <property type="component" value="Unassembled WGS sequence"/>
</dbReference>
<proteinExistence type="predicted"/>